<evidence type="ECO:0000256" key="6">
    <source>
        <dbReference type="ARBA" id="ARBA00055534"/>
    </source>
</evidence>
<dbReference type="Pfam" id="PF00089">
    <property type="entry name" value="Trypsin"/>
    <property type="match status" value="1"/>
</dbReference>
<dbReference type="InterPro" id="IPR043504">
    <property type="entry name" value="Peptidase_S1_PA_chymotrypsin"/>
</dbReference>
<keyword evidence="2" id="KW-0800">Toxin</keyword>
<protein>
    <recommendedName>
        <fullName evidence="10">Peptidase S1 domain-containing protein</fullName>
    </recommendedName>
</protein>
<dbReference type="SUPFAM" id="SSF50494">
    <property type="entry name" value="Trypsin-like serine proteases"/>
    <property type="match status" value="1"/>
</dbReference>
<dbReference type="Proteomes" id="UP001153954">
    <property type="component" value="Unassembled WGS sequence"/>
</dbReference>
<feature type="domain" description="Peptidase S1" evidence="10">
    <location>
        <begin position="43"/>
        <end position="284"/>
    </location>
</feature>
<dbReference type="InterPro" id="IPR051487">
    <property type="entry name" value="Ser/Thr_Proteases_Immune/Dev"/>
</dbReference>
<evidence type="ECO:0000256" key="9">
    <source>
        <dbReference type="SAM" id="SignalP"/>
    </source>
</evidence>
<dbReference type="InterPro" id="IPR009003">
    <property type="entry name" value="Peptidase_S1_PA"/>
</dbReference>
<feature type="signal peptide" evidence="9">
    <location>
        <begin position="1"/>
        <end position="20"/>
    </location>
</feature>
<dbReference type="GO" id="GO:0004252">
    <property type="term" value="F:serine-type endopeptidase activity"/>
    <property type="evidence" value="ECO:0007669"/>
    <property type="project" value="InterPro"/>
</dbReference>
<dbReference type="GO" id="GO:0090729">
    <property type="term" value="F:toxin activity"/>
    <property type="evidence" value="ECO:0007669"/>
    <property type="project" value="UniProtKB-KW"/>
</dbReference>
<dbReference type="SMART" id="SM00020">
    <property type="entry name" value="Tryp_SPc"/>
    <property type="match status" value="1"/>
</dbReference>
<dbReference type="PROSITE" id="PS00135">
    <property type="entry name" value="TRYPSIN_SER"/>
    <property type="match status" value="1"/>
</dbReference>
<keyword evidence="7" id="KW-1205">Fibrinolytic toxin</keyword>
<dbReference type="PRINTS" id="PR00722">
    <property type="entry name" value="CHYMOTRYPSIN"/>
</dbReference>
<accession>A0AAU9TWW0</accession>
<organism evidence="11 12">
    <name type="scientific">Euphydryas editha</name>
    <name type="common">Edith's checkerspot</name>
    <dbReference type="NCBI Taxonomy" id="104508"/>
    <lineage>
        <taxon>Eukaryota</taxon>
        <taxon>Metazoa</taxon>
        <taxon>Ecdysozoa</taxon>
        <taxon>Arthropoda</taxon>
        <taxon>Hexapoda</taxon>
        <taxon>Insecta</taxon>
        <taxon>Pterygota</taxon>
        <taxon>Neoptera</taxon>
        <taxon>Endopterygota</taxon>
        <taxon>Lepidoptera</taxon>
        <taxon>Glossata</taxon>
        <taxon>Ditrysia</taxon>
        <taxon>Papilionoidea</taxon>
        <taxon>Nymphalidae</taxon>
        <taxon>Nymphalinae</taxon>
        <taxon>Euphydryas</taxon>
    </lineage>
</organism>
<dbReference type="InterPro" id="IPR018114">
    <property type="entry name" value="TRYPSIN_HIS"/>
</dbReference>
<keyword evidence="4" id="KW-1199">Hemostasis impairing toxin</keyword>
<evidence type="ECO:0000313" key="12">
    <source>
        <dbReference type="Proteomes" id="UP001153954"/>
    </source>
</evidence>
<dbReference type="PROSITE" id="PS00134">
    <property type="entry name" value="TRYPSIN_HIS"/>
    <property type="match status" value="1"/>
</dbReference>
<evidence type="ECO:0000256" key="5">
    <source>
        <dbReference type="ARBA" id="ARBA00024195"/>
    </source>
</evidence>
<dbReference type="CDD" id="cd00190">
    <property type="entry name" value="Tryp_SPc"/>
    <property type="match status" value="1"/>
</dbReference>
<name>A0AAU9TWW0_EUPED</name>
<dbReference type="InterPro" id="IPR001314">
    <property type="entry name" value="Peptidase_S1A"/>
</dbReference>
<dbReference type="PROSITE" id="PS50240">
    <property type="entry name" value="TRYPSIN_DOM"/>
    <property type="match status" value="1"/>
</dbReference>
<dbReference type="GO" id="GO:0005576">
    <property type="term" value="C:extracellular region"/>
    <property type="evidence" value="ECO:0007669"/>
    <property type="project" value="UniProtKB-SubCell"/>
</dbReference>
<evidence type="ECO:0000256" key="3">
    <source>
        <dbReference type="ARBA" id="ARBA00023157"/>
    </source>
</evidence>
<dbReference type="AlphaFoldDB" id="A0AAU9TWW0"/>
<dbReference type="InterPro" id="IPR001254">
    <property type="entry name" value="Trypsin_dom"/>
</dbReference>
<keyword evidence="12" id="KW-1185">Reference proteome</keyword>
<sequence length="284" mass="30851">MSLKAGFLFVTLLILLKSHALPLEDNKKDMSIFFDHTDSSSRVVGGTNAGIVPYMVALSSGVLFRNFVCGGSLVTTRHVLTAAHCVEAVLFGDNVVGSLRGIVGTDRWNTRGTMYRFSRHVIHPEYNAEVIKNDIGILITATDVVLSDRVSLISLNFNFVNAGVPTTVTGWGITRLGIFATVSQHLMRLNAVVVDGYQCAIEVAQRAAELEMWNAPPVDPEIELCAFNSNGRGMCNGDSGSPLMRADLNQQIGIVSWGLPCAQGAPDMFVRLSTYKSWVENNIS</sequence>
<gene>
    <name evidence="11" type="ORF">EEDITHA_LOCUS6060</name>
</gene>
<keyword evidence="9" id="KW-0732">Signal</keyword>
<dbReference type="FunFam" id="2.40.10.10:FF:000068">
    <property type="entry name" value="transmembrane protease serine 2"/>
    <property type="match status" value="1"/>
</dbReference>
<evidence type="ECO:0000259" key="10">
    <source>
        <dbReference type="PROSITE" id="PS50240"/>
    </source>
</evidence>
<evidence type="ECO:0000256" key="4">
    <source>
        <dbReference type="ARBA" id="ARBA00023240"/>
    </source>
</evidence>
<keyword evidence="3" id="KW-1015">Disulfide bond</keyword>
<evidence type="ECO:0000256" key="7">
    <source>
        <dbReference type="ARBA" id="ARBA00084094"/>
    </source>
</evidence>
<comment type="similarity">
    <text evidence="5">Belongs to the peptidase S1 family. CLIP subfamily.</text>
</comment>
<feature type="chain" id="PRO_5043796110" description="Peptidase S1 domain-containing protein" evidence="9">
    <location>
        <begin position="21"/>
        <end position="284"/>
    </location>
</feature>
<dbReference type="InterPro" id="IPR033116">
    <property type="entry name" value="TRYPSIN_SER"/>
</dbReference>
<comment type="function">
    <text evidence="6">Fibrinolytic activity; shows preferential cleavage of Arg-Gly bonds in all three fibrinogen chains. Contact with the caterpillars causes severe bleeding, due the anticoagulant effect of the protein.</text>
</comment>
<reference evidence="11" key="1">
    <citation type="submission" date="2022-03" db="EMBL/GenBank/DDBJ databases">
        <authorList>
            <person name="Tunstrom K."/>
        </authorList>
    </citation>
    <scope>NUCLEOTIDE SEQUENCE</scope>
</reference>
<keyword evidence="8" id="KW-0645">Protease</keyword>
<evidence type="ECO:0000256" key="2">
    <source>
        <dbReference type="ARBA" id="ARBA00022656"/>
    </source>
</evidence>
<comment type="caution">
    <text evidence="11">The sequence shown here is derived from an EMBL/GenBank/DDBJ whole genome shotgun (WGS) entry which is preliminary data.</text>
</comment>
<dbReference type="EMBL" id="CAKOGL010000009">
    <property type="protein sequence ID" value="CAH2090060.1"/>
    <property type="molecule type" value="Genomic_DNA"/>
</dbReference>
<evidence type="ECO:0000256" key="8">
    <source>
        <dbReference type="RuleBase" id="RU363034"/>
    </source>
</evidence>
<dbReference type="PANTHER" id="PTHR24256">
    <property type="entry name" value="TRYPTASE-RELATED"/>
    <property type="match status" value="1"/>
</dbReference>
<dbReference type="GO" id="GO:0006508">
    <property type="term" value="P:proteolysis"/>
    <property type="evidence" value="ECO:0007669"/>
    <property type="project" value="UniProtKB-KW"/>
</dbReference>
<evidence type="ECO:0000313" key="11">
    <source>
        <dbReference type="EMBL" id="CAH2090060.1"/>
    </source>
</evidence>
<comment type="subcellular location">
    <subcellularLocation>
        <location evidence="1">Secreted</location>
        <location evidence="1">Extracellular space</location>
    </subcellularLocation>
</comment>
<dbReference type="Gene3D" id="2.40.10.10">
    <property type="entry name" value="Trypsin-like serine proteases"/>
    <property type="match status" value="2"/>
</dbReference>
<keyword evidence="8" id="KW-0378">Hydrolase</keyword>
<proteinExistence type="inferred from homology"/>
<evidence type="ECO:0000256" key="1">
    <source>
        <dbReference type="ARBA" id="ARBA00004239"/>
    </source>
</evidence>
<keyword evidence="8" id="KW-0720">Serine protease</keyword>